<dbReference type="Pfam" id="PF01312">
    <property type="entry name" value="Bac_export_2"/>
    <property type="match status" value="1"/>
</dbReference>
<evidence type="ECO:0000256" key="1">
    <source>
        <dbReference type="ARBA" id="ARBA00010690"/>
    </source>
</evidence>
<dbReference type="InterPro" id="IPR029025">
    <property type="entry name" value="T3SS_substrate_exporter_C"/>
</dbReference>
<organism evidence="2 3">
    <name type="scientific">Undibacterium cyanobacteriorum</name>
    <dbReference type="NCBI Taxonomy" id="3073561"/>
    <lineage>
        <taxon>Bacteria</taxon>
        <taxon>Pseudomonadati</taxon>
        <taxon>Pseudomonadota</taxon>
        <taxon>Betaproteobacteria</taxon>
        <taxon>Burkholderiales</taxon>
        <taxon>Oxalobacteraceae</taxon>
        <taxon>Undibacterium</taxon>
    </lineage>
</organism>
<keyword evidence="3" id="KW-1185">Reference proteome</keyword>
<protein>
    <submittedName>
        <fullName evidence="2">EscU/YscU/HrcU family type III secretion system export apparatus switch protein</fullName>
    </submittedName>
</protein>
<gene>
    <name evidence="2" type="ORF">RF679_08040</name>
</gene>
<dbReference type="Proteomes" id="UP001181355">
    <property type="component" value="Chromosome"/>
</dbReference>
<dbReference type="SUPFAM" id="SSF160544">
    <property type="entry name" value="EscU C-terminal domain-like"/>
    <property type="match status" value="1"/>
</dbReference>
<evidence type="ECO:0000313" key="3">
    <source>
        <dbReference type="Proteomes" id="UP001181355"/>
    </source>
</evidence>
<dbReference type="InterPro" id="IPR006135">
    <property type="entry name" value="T3SS_substrate_exporter"/>
</dbReference>
<name>A0ABY9RLY1_9BURK</name>
<dbReference type="PANTHER" id="PTHR30531">
    <property type="entry name" value="FLAGELLAR BIOSYNTHETIC PROTEIN FLHB"/>
    <property type="match status" value="1"/>
</dbReference>
<evidence type="ECO:0000313" key="2">
    <source>
        <dbReference type="EMBL" id="WMW82221.1"/>
    </source>
</evidence>
<comment type="similarity">
    <text evidence="1">Belongs to the type III secretion exporter family.</text>
</comment>
<dbReference type="Gene3D" id="3.40.1690.10">
    <property type="entry name" value="secretion proteins EscU"/>
    <property type="match status" value="1"/>
</dbReference>
<dbReference type="RefSeq" id="WP_309483696.1">
    <property type="nucleotide sequence ID" value="NZ_CP133720.1"/>
</dbReference>
<dbReference type="PANTHER" id="PTHR30531:SF12">
    <property type="entry name" value="FLAGELLAR BIOSYNTHETIC PROTEIN FLHB"/>
    <property type="match status" value="1"/>
</dbReference>
<accession>A0ABY9RLY1</accession>
<proteinExistence type="inferred from homology"/>
<dbReference type="EMBL" id="CP133720">
    <property type="protein sequence ID" value="WMW82221.1"/>
    <property type="molecule type" value="Genomic_DNA"/>
</dbReference>
<reference evidence="2" key="1">
    <citation type="submission" date="2023-09" db="EMBL/GenBank/DDBJ databases">
        <title>Undibacterium sp. 20NA77.5 isolated from freshwater.</title>
        <authorList>
            <person name="Le V."/>
            <person name="Ko S.-R."/>
            <person name="Ahn C.-Y."/>
            <person name="Oh H.-M."/>
        </authorList>
    </citation>
    <scope>NUCLEOTIDE SEQUENCE</scope>
    <source>
        <strain evidence="2">20NA77.5</strain>
    </source>
</reference>
<sequence>MTEPQKPPLSAVALSYDALNDDAPRVVAKGRGLIAEEIIARANEHGIFIHQSKELVSLLMKVDLDNSIPPALYAVVAELLAWLYHIETEITTKLPAAHVASQKNT</sequence>